<comment type="similarity">
    <text evidence="2 11">Belongs to the shikimate kinase family.</text>
</comment>
<dbReference type="InterPro" id="IPR027417">
    <property type="entry name" value="P-loop_NTPase"/>
</dbReference>
<dbReference type="UniPathway" id="UPA00053">
    <property type="reaction ID" value="UER00088"/>
</dbReference>
<keyword evidence="13" id="KW-1185">Reference proteome</keyword>
<keyword evidence="9 11" id="KW-0057">Aromatic amino acid biosynthesis</keyword>
<organism evidence="12 13">
    <name type="scientific">Anaerosporobacter mobilis DSM 15930</name>
    <dbReference type="NCBI Taxonomy" id="1120996"/>
    <lineage>
        <taxon>Bacteria</taxon>
        <taxon>Bacillati</taxon>
        <taxon>Bacillota</taxon>
        <taxon>Clostridia</taxon>
        <taxon>Lachnospirales</taxon>
        <taxon>Lachnospiraceae</taxon>
        <taxon>Anaerosporobacter</taxon>
    </lineage>
</organism>
<dbReference type="GO" id="GO:0005829">
    <property type="term" value="C:cytosol"/>
    <property type="evidence" value="ECO:0007669"/>
    <property type="project" value="TreeGrafter"/>
</dbReference>
<gene>
    <name evidence="11" type="primary">aroK</name>
    <name evidence="12" type="ORF">SAMN02746066_04013</name>
</gene>
<proteinExistence type="inferred from homology"/>
<evidence type="ECO:0000256" key="3">
    <source>
        <dbReference type="ARBA" id="ARBA00012154"/>
    </source>
</evidence>
<comment type="subunit">
    <text evidence="11">Monomer.</text>
</comment>
<comment type="subcellular location">
    <subcellularLocation>
        <location evidence="11">Cytoplasm</location>
    </subcellularLocation>
</comment>
<feature type="binding site" evidence="11">
    <location>
        <position position="43"/>
    </location>
    <ligand>
        <name>substrate</name>
    </ligand>
</feature>
<keyword evidence="5 11" id="KW-0808">Transferase</keyword>
<evidence type="ECO:0000313" key="12">
    <source>
        <dbReference type="EMBL" id="SHM94684.1"/>
    </source>
</evidence>
<comment type="function">
    <text evidence="11">Catalyzes the specific phosphorylation of the 3-hydroxyl group of shikimic acid using ATP as a cosubstrate.</text>
</comment>
<evidence type="ECO:0000256" key="11">
    <source>
        <dbReference type="HAMAP-Rule" id="MF_00109"/>
    </source>
</evidence>
<dbReference type="Gene3D" id="3.40.50.300">
    <property type="entry name" value="P-loop containing nucleotide triphosphate hydrolases"/>
    <property type="match status" value="1"/>
</dbReference>
<dbReference type="Pfam" id="PF01202">
    <property type="entry name" value="SKI"/>
    <property type="match status" value="1"/>
</dbReference>
<dbReference type="InterPro" id="IPR031322">
    <property type="entry name" value="Shikimate/glucono_kinase"/>
</dbReference>
<evidence type="ECO:0000256" key="1">
    <source>
        <dbReference type="ARBA" id="ARBA00004842"/>
    </source>
</evidence>
<comment type="pathway">
    <text evidence="1 11">Metabolic intermediate biosynthesis; chorismate biosynthesis; chorismate from D-erythrose 4-phosphate and phosphoenolpyruvate: step 5/7.</text>
</comment>
<dbReference type="GO" id="GO:0005524">
    <property type="term" value="F:ATP binding"/>
    <property type="evidence" value="ECO:0007669"/>
    <property type="project" value="UniProtKB-UniRule"/>
</dbReference>
<dbReference type="InterPro" id="IPR023000">
    <property type="entry name" value="Shikimate_kinase_CS"/>
</dbReference>
<evidence type="ECO:0000256" key="7">
    <source>
        <dbReference type="ARBA" id="ARBA00022777"/>
    </source>
</evidence>
<keyword evidence="8 11" id="KW-0067">ATP-binding</keyword>
<sequence length="178" mass="20512">MSKDEVKKLFHKNIMLIGFMGTGKSTVSSYLSKWLDMEEVDLDAMIATNAKMSIPELFEQYGEAYFRDLETKALLEVQEREQLIVSCGGGIVLRDENVNAMKEHGKIVLLTATPETIYERVKDNKSRPILNGNMNVEYIARLMEKRRERYLHCADIIIDTDNKSVKQISEEMIQKLFV</sequence>
<dbReference type="Proteomes" id="UP000184038">
    <property type="component" value="Unassembled WGS sequence"/>
</dbReference>
<evidence type="ECO:0000256" key="8">
    <source>
        <dbReference type="ARBA" id="ARBA00022840"/>
    </source>
</evidence>
<dbReference type="RefSeq" id="WP_073290712.1">
    <property type="nucleotide sequence ID" value="NZ_FRCP01000023.1"/>
</dbReference>
<feature type="binding site" evidence="11">
    <location>
        <position position="25"/>
    </location>
    <ligand>
        <name>Mg(2+)</name>
        <dbReference type="ChEBI" id="CHEBI:18420"/>
    </ligand>
</feature>
<feature type="binding site" evidence="11">
    <location>
        <begin position="21"/>
        <end position="26"/>
    </location>
    <ligand>
        <name>ATP</name>
        <dbReference type="ChEBI" id="CHEBI:30616"/>
    </ligand>
</feature>
<comment type="caution">
    <text evidence="11">Lacks conserved residue(s) required for the propagation of feature annotation.</text>
</comment>
<dbReference type="GO" id="GO:0000287">
    <property type="term" value="F:magnesium ion binding"/>
    <property type="evidence" value="ECO:0007669"/>
    <property type="project" value="UniProtKB-UniRule"/>
</dbReference>
<dbReference type="OrthoDB" id="9800332at2"/>
<keyword evidence="7 11" id="KW-0418">Kinase</keyword>
<keyword evidence="11" id="KW-0460">Magnesium</keyword>
<dbReference type="GO" id="GO:0009423">
    <property type="term" value="P:chorismate biosynthetic process"/>
    <property type="evidence" value="ECO:0007669"/>
    <property type="project" value="UniProtKB-UniRule"/>
</dbReference>
<dbReference type="PRINTS" id="PR01100">
    <property type="entry name" value="SHIKIMTKNASE"/>
</dbReference>
<keyword evidence="11" id="KW-0963">Cytoplasm</keyword>
<evidence type="ECO:0000256" key="5">
    <source>
        <dbReference type="ARBA" id="ARBA00022679"/>
    </source>
</evidence>
<keyword evidence="6 11" id="KW-0547">Nucleotide-binding</keyword>
<keyword evidence="4 11" id="KW-0028">Amino-acid biosynthesis</keyword>
<evidence type="ECO:0000313" key="13">
    <source>
        <dbReference type="Proteomes" id="UP000184038"/>
    </source>
</evidence>
<comment type="catalytic activity">
    <reaction evidence="10 11">
        <text>shikimate + ATP = 3-phosphoshikimate + ADP + H(+)</text>
        <dbReference type="Rhea" id="RHEA:13121"/>
        <dbReference type="ChEBI" id="CHEBI:15378"/>
        <dbReference type="ChEBI" id="CHEBI:30616"/>
        <dbReference type="ChEBI" id="CHEBI:36208"/>
        <dbReference type="ChEBI" id="CHEBI:145989"/>
        <dbReference type="ChEBI" id="CHEBI:456216"/>
        <dbReference type="EC" id="2.7.1.71"/>
    </reaction>
</comment>
<accession>A0A1M7MVQ7</accession>
<dbReference type="PANTHER" id="PTHR21087">
    <property type="entry name" value="SHIKIMATE KINASE"/>
    <property type="match status" value="1"/>
</dbReference>
<dbReference type="EMBL" id="FRCP01000023">
    <property type="protein sequence ID" value="SHM94684.1"/>
    <property type="molecule type" value="Genomic_DNA"/>
</dbReference>
<feature type="binding site" evidence="11">
    <location>
        <position position="127"/>
    </location>
    <ligand>
        <name>ATP</name>
        <dbReference type="ChEBI" id="CHEBI:30616"/>
    </ligand>
</feature>
<dbReference type="PROSITE" id="PS01128">
    <property type="entry name" value="SHIKIMATE_KINASE"/>
    <property type="match status" value="1"/>
</dbReference>
<dbReference type="GO" id="GO:0009073">
    <property type="term" value="P:aromatic amino acid family biosynthetic process"/>
    <property type="evidence" value="ECO:0007669"/>
    <property type="project" value="UniProtKB-KW"/>
</dbReference>
<feature type="binding site" evidence="11">
    <location>
        <position position="89"/>
    </location>
    <ligand>
        <name>substrate</name>
    </ligand>
</feature>
<evidence type="ECO:0000256" key="10">
    <source>
        <dbReference type="ARBA" id="ARBA00048567"/>
    </source>
</evidence>
<dbReference type="GO" id="GO:0008652">
    <property type="term" value="P:amino acid biosynthetic process"/>
    <property type="evidence" value="ECO:0007669"/>
    <property type="project" value="UniProtKB-KW"/>
</dbReference>
<evidence type="ECO:0000256" key="2">
    <source>
        <dbReference type="ARBA" id="ARBA00006997"/>
    </source>
</evidence>
<name>A0A1M7MVQ7_9FIRM</name>
<dbReference type="HAMAP" id="MF_00109">
    <property type="entry name" value="Shikimate_kinase"/>
    <property type="match status" value="1"/>
</dbReference>
<dbReference type="SUPFAM" id="SSF52540">
    <property type="entry name" value="P-loop containing nucleoside triphosphate hydrolases"/>
    <property type="match status" value="1"/>
</dbReference>
<keyword evidence="11" id="KW-0479">Metal-binding</keyword>
<feature type="binding site" evidence="11">
    <location>
        <position position="67"/>
    </location>
    <ligand>
        <name>substrate</name>
    </ligand>
</feature>
<dbReference type="AlphaFoldDB" id="A0A1M7MVQ7"/>
<protein>
    <recommendedName>
        <fullName evidence="3 11">Shikimate kinase</fullName>
        <shortName evidence="11">SK</shortName>
        <ecNumber evidence="3 11">2.7.1.71</ecNumber>
    </recommendedName>
</protein>
<reference evidence="12 13" key="1">
    <citation type="submission" date="2016-11" db="EMBL/GenBank/DDBJ databases">
        <authorList>
            <person name="Jaros S."/>
            <person name="Januszkiewicz K."/>
            <person name="Wedrychowicz H."/>
        </authorList>
    </citation>
    <scope>NUCLEOTIDE SEQUENCE [LARGE SCALE GENOMIC DNA]</scope>
    <source>
        <strain evidence="12 13">DSM 15930</strain>
    </source>
</reference>
<dbReference type="STRING" id="1120996.SAMN02746066_04013"/>
<evidence type="ECO:0000256" key="6">
    <source>
        <dbReference type="ARBA" id="ARBA00022741"/>
    </source>
</evidence>
<dbReference type="PANTHER" id="PTHR21087:SF16">
    <property type="entry name" value="SHIKIMATE KINASE 1, CHLOROPLASTIC"/>
    <property type="match status" value="1"/>
</dbReference>
<dbReference type="CDD" id="cd00464">
    <property type="entry name" value="SK"/>
    <property type="match status" value="1"/>
</dbReference>
<evidence type="ECO:0000256" key="4">
    <source>
        <dbReference type="ARBA" id="ARBA00022605"/>
    </source>
</evidence>
<dbReference type="EC" id="2.7.1.71" evidence="3 11"/>
<evidence type="ECO:0000256" key="9">
    <source>
        <dbReference type="ARBA" id="ARBA00023141"/>
    </source>
</evidence>
<comment type="cofactor">
    <cofactor evidence="11">
        <name>Mg(2+)</name>
        <dbReference type="ChEBI" id="CHEBI:18420"/>
    </cofactor>
    <text evidence="11">Binds 1 Mg(2+) ion per subunit.</text>
</comment>
<dbReference type="GO" id="GO:0004765">
    <property type="term" value="F:shikimate kinase activity"/>
    <property type="evidence" value="ECO:0007669"/>
    <property type="project" value="UniProtKB-UniRule"/>
</dbReference>
<dbReference type="InterPro" id="IPR000623">
    <property type="entry name" value="Shikimate_kinase/TSH1"/>
</dbReference>
<feature type="binding site" evidence="11">
    <location>
        <position position="146"/>
    </location>
    <ligand>
        <name>substrate</name>
    </ligand>
</feature>